<dbReference type="AlphaFoldDB" id="A0A8T2QB50"/>
<dbReference type="InterPro" id="IPR014025">
    <property type="entry name" value="Glutaredoxin_subgr"/>
</dbReference>
<sequence length="180" mass="19808">MAASTFATVSFSLSSVPSSSENSHASLLHTSRCGFIPTPLYSARLPHLKFSASKRFHRASFGPIPVRSMSDPSSLADLENLIKSKNSENAVVIYSKSWCPYCLRVKDLFKQVRVKPLIIELDALEDGQEVQDALQRITGQSTVPNVFIGGKHVGGCEDTLRLHHYDHLIPLLKDAGAKFL</sequence>
<proteinExistence type="inferred from homology"/>
<dbReference type="CDD" id="cd03419">
    <property type="entry name" value="GRX_GRXh_1_2_like"/>
    <property type="match status" value="1"/>
</dbReference>
<name>A0A8T2QB50_CERRI</name>
<dbReference type="EMBL" id="CM035441">
    <property type="protein sequence ID" value="KAH7280855.1"/>
    <property type="molecule type" value="Genomic_DNA"/>
</dbReference>
<keyword evidence="5" id="KW-0676">Redox-active center</keyword>
<keyword evidence="3" id="KW-0249">Electron transport</keyword>
<dbReference type="InterPro" id="IPR036249">
    <property type="entry name" value="Thioredoxin-like_sf"/>
</dbReference>
<dbReference type="PRINTS" id="PR00160">
    <property type="entry name" value="GLUTAREDOXIN"/>
</dbReference>
<dbReference type="OrthoDB" id="418495at2759"/>
<dbReference type="PROSITE" id="PS51354">
    <property type="entry name" value="GLUTAREDOXIN_2"/>
    <property type="match status" value="1"/>
</dbReference>
<dbReference type="InterPro" id="IPR011899">
    <property type="entry name" value="Glutaredoxin_euk/vir"/>
</dbReference>
<keyword evidence="4" id="KW-1015">Disulfide bond</keyword>
<dbReference type="OMA" id="HVGGCED"/>
<evidence type="ECO:0000256" key="5">
    <source>
        <dbReference type="ARBA" id="ARBA00023284"/>
    </source>
</evidence>
<evidence type="ECO:0000313" key="8">
    <source>
        <dbReference type="Proteomes" id="UP000825935"/>
    </source>
</evidence>
<dbReference type="Proteomes" id="UP000825935">
    <property type="component" value="Chromosome 36"/>
</dbReference>
<evidence type="ECO:0000259" key="6">
    <source>
        <dbReference type="Pfam" id="PF00462"/>
    </source>
</evidence>
<evidence type="ECO:0000256" key="3">
    <source>
        <dbReference type="ARBA" id="ARBA00022982"/>
    </source>
</evidence>
<keyword evidence="8" id="KW-1185">Reference proteome</keyword>
<evidence type="ECO:0000256" key="4">
    <source>
        <dbReference type="ARBA" id="ARBA00023157"/>
    </source>
</evidence>
<dbReference type="PANTHER" id="PTHR45694">
    <property type="entry name" value="GLUTAREDOXIN 2"/>
    <property type="match status" value="1"/>
</dbReference>
<dbReference type="NCBIfam" id="TIGR02180">
    <property type="entry name" value="GRX_euk"/>
    <property type="match status" value="1"/>
</dbReference>
<accession>A0A8T2QB50</accession>
<keyword evidence="2" id="KW-0813">Transport</keyword>
<comment type="caution">
    <text evidence="7">The sequence shown here is derived from an EMBL/GenBank/DDBJ whole genome shotgun (WGS) entry which is preliminary data.</text>
</comment>
<dbReference type="SUPFAM" id="SSF52833">
    <property type="entry name" value="Thioredoxin-like"/>
    <property type="match status" value="1"/>
</dbReference>
<dbReference type="Gene3D" id="3.40.30.10">
    <property type="entry name" value="Glutaredoxin"/>
    <property type="match status" value="1"/>
</dbReference>
<dbReference type="GO" id="GO:0015038">
    <property type="term" value="F:glutathione disulfide oxidoreductase activity"/>
    <property type="evidence" value="ECO:0007669"/>
    <property type="project" value="TreeGrafter"/>
</dbReference>
<evidence type="ECO:0000313" key="7">
    <source>
        <dbReference type="EMBL" id="KAH7280855.1"/>
    </source>
</evidence>
<dbReference type="FunFam" id="3.40.30.10:FF:000093">
    <property type="entry name" value="Glutaredoxin 2"/>
    <property type="match status" value="1"/>
</dbReference>
<comment type="similarity">
    <text evidence="1">Belongs to the glutaredoxin family. CPYC subfamily.</text>
</comment>
<gene>
    <name evidence="7" type="ORF">KP509_36G017100</name>
</gene>
<dbReference type="Pfam" id="PF00462">
    <property type="entry name" value="Glutaredoxin"/>
    <property type="match status" value="1"/>
</dbReference>
<protein>
    <recommendedName>
        <fullName evidence="6">Glutaredoxin domain-containing protein</fullName>
    </recommendedName>
</protein>
<dbReference type="GO" id="GO:0034599">
    <property type="term" value="P:cellular response to oxidative stress"/>
    <property type="evidence" value="ECO:0007669"/>
    <property type="project" value="TreeGrafter"/>
</dbReference>
<dbReference type="PROSITE" id="PS00195">
    <property type="entry name" value="GLUTAREDOXIN_1"/>
    <property type="match status" value="1"/>
</dbReference>
<dbReference type="InterPro" id="IPR002109">
    <property type="entry name" value="Glutaredoxin"/>
</dbReference>
<dbReference type="InterPro" id="IPR011767">
    <property type="entry name" value="GLR_AS"/>
</dbReference>
<reference evidence="7" key="1">
    <citation type="submission" date="2021-08" db="EMBL/GenBank/DDBJ databases">
        <title>WGS assembly of Ceratopteris richardii.</title>
        <authorList>
            <person name="Marchant D.B."/>
            <person name="Chen G."/>
            <person name="Jenkins J."/>
            <person name="Shu S."/>
            <person name="Leebens-Mack J."/>
            <person name="Grimwood J."/>
            <person name="Schmutz J."/>
            <person name="Soltis P."/>
            <person name="Soltis D."/>
            <person name="Chen Z.-H."/>
        </authorList>
    </citation>
    <scope>NUCLEOTIDE SEQUENCE</scope>
    <source>
        <strain evidence="7">Whitten #5841</strain>
        <tissue evidence="7">Leaf</tissue>
    </source>
</reference>
<dbReference type="GO" id="GO:0005737">
    <property type="term" value="C:cytoplasm"/>
    <property type="evidence" value="ECO:0007669"/>
    <property type="project" value="TreeGrafter"/>
</dbReference>
<evidence type="ECO:0000256" key="1">
    <source>
        <dbReference type="ARBA" id="ARBA00007190"/>
    </source>
</evidence>
<evidence type="ECO:0000256" key="2">
    <source>
        <dbReference type="ARBA" id="ARBA00022448"/>
    </source>
</evidence>
<dbReference type="PANTHER" id="PTHR45694:SF18">
    <property type="entry name" value="GLUTAREDOXIN-1-RELATED"/>
    <property type="match status" value="1"/>
</dbReference>
<feature type="domain" description="Glutaredoxin" evidence="6">
    <location>
        <begin position="91"/>
        <end position="153"/>
    </location>
</feature>
<organism evidence="7 8">
    <name type="scientific">Ceratopteris richardii</name>
    <name type="common">Triangle waterfern</name>
    <dbReference type="NCBI Taxonomy" id="49495"/>
    <lineage>
        <taxon>Eukaryota</taxon>
        <taxon>Viridiplantae</taxon>
        <taxon>Streptophyta</taxon>
        <taxon>Embryophyta</taxon>
        <taxon>Tracheophyta</taxon>
        <taxon>Polypodiopsida</taxon>
        <taxon>Polypodiidae</taxon>
        <taxon>Polypodiales</taxon>
        <taxon>Pteridineae</taxon>
        <taxon>Pteridaceae</taxon>
        <taxon>Parkerioideae</taxon>
        <taxon>Ceratopteris</taxon>
    </lineage>
</organism>